<name>A0A7I8L6C5_SPIIN</name>
<dbReference type="PANTHER" id="PTHR46610:SF20">
    <property type="entry name" value="OS05G0181300 PROTEIN"/>
    <property type="match status" value="1"/>
</dbReference>
<proteinExistence type="predicted"/>
<evidence type="ECO:0000313" key="4">
    <source>
        <dbReference type="Proteomes" id="UP000663760"/>
    </source>
</evidence>
<feature type="transmembrane region" description="Helical" evidence="1">
    <location>
        <begin position="66"/>
        <end position="87"/>
    </location>
</feature>
<evidence type="ECO:0000256" key="1">
    <source>
        <dbReference type="SAM" id="Phobius"/>
    </source>
</evidence>
<dbReference type="Proteomes" id="UP000663760">
    <property type="component" value="Chromosome 11"/>
</dbReference>
<evidence type="ECO:0000256" key="2">
    <source>
        <dbReference type="SAM" id="SignalP"/>
    </source>
</evidence>
<organism evidence="3 4">
    <name type="scientific">Spirodela intermedia</name>
    <name type="common">Intermediate duckweed</name>
    <dbReference type="NCBI Taxonomy" id="51605"/>
    <lineage>
        <taxon>Eukaryota</taxon>
        <taxon>Viridiplantae</taxon>
        <taxon>Streptophyta</taxon>
        <taxon>Embryophyta</taxon>
        <taxon>Tracheophyta</taxon>
        <taxon>Spermatophyta</taxon>
        <taxon>Magnoliopsida</taxon>
        <taxon>Liliopsida</taxon>
        <taxon>Araceae</taxon>
        <taxon>Lemnoideae</taxon>
        <taxon>Spirodela</taxon>
    </lineage>
</organism>
<keyword evidence="4" id="KW-1185">Reference proteome</keyword>
<dbReference type="AlphaFoldDB" id="A0A7I8L6C5"/>
<keyword evidence="2" id="KW-0732">Signal</keyword>
<gene>
    <name evidence="3" type="ORF">SI8410_11015493</name>
</gene>
<keyword evidence="1" id="KW-1133">Transmembrane helix</keyword>
<feature type="chain" id="PRO_5029609872" evidence="2">
    <location>
        <begin position="26"/>
        <end position="163"/>
    </location>
</feature>
<sequence>MTMSSSIHAASIVFITFVCIQSMYGAHGDPGATSFVVAACVLLVLFLLSVGRLEAMPPGDTTKRRVLKVVTWLLAAALNLLFAWGVSSILSTGFAAVTWTVAVVATGFEAYILLCLNHHRDVTLHEDEVSETLQKYEAPVASDSCQLQKGSGLSPTTGGGGWK</sequence>
<reference evidence="3" key="1">
    <citation type="submission" date="2020-02" db="EMBL/GenBank/DDBJ databases">
        <authorList>
            <person name="Scholz U."/>
            <person name="Mascher M."/>
            <person name="Fiebig A."/>
        </authorList>
    </citation>
    <scope>NUCLEOTIDE SEQUENCE</scope>
</reference>
<accession>A0A7I8L6C5</accession>
<dbReference type="InterPro" id="IPR045501">
    <property type="entry name" value="DUF6490"/>
</dbReference>
<feature type="transmembrane region" description="Helical" evidence="1">
    <location>
        <begin position="35"/>
        <end position="54"/>
    </location>
</feature>
<feature type="signal peptide" evidence="2">
    <location>
        <begin position="1"/>
        <end position="25"/>
    </location>
</feature>
<keyword evidence="1" id="KW-0812">Transmembrane</keyword>
<feature type="transmembrane region" description="Helical" evidence="1">
    <location>
        <begin position="93"/>
        <end position="114"/>
    </location>
</feature>
<evidence type="ECO:0000313" key="3">
    <source>
        <dbReference type="EMBL" id="CAA7404815.1"/>
    </source>
</evidence>
<keyword evidence="1" id="KW-0472">Membrane</keyword>
<dbReference type="PANTHER" id="PTHR46610">
    <property type="entry name" value="OS05G0181300 PROTEIN"/>
    <property type="match status" value="1"/>
</dbReference>
<protein>
    <submittedName>
        <fullName evidence="3">Uncharacterized protein</fullName>
    </submittedName>
</protein>
<dbReference type="Pfam" id="PF20100">
    <property type="entry name" value="DUF6490"/>
    <property type="match status" value="1"/>
</dbReference>
<dbReference type="EMBL" id="LR746274">
    <property type="protein sequence ID" value="CAA7404815.1"/>
    <property type="molecule type" value="Genomic_DNA"/>
</dbReference>